<evidence type="ECO:0000313" key="8">
    <source>
        <dbReference type="Proteomes" id="UP001596114"/>
    </source>
</evidence>
<feature type="transmembrane region" description="Helical" evidence="6">
    <location>
        <begin position="428"/>
        <end position="451"/>
    </location>
</feature>
<evidence type="ECO:0000256" key="6">
    <source>
        <dbReference type="SAM" id="Phobius"/>
    </source>
</evidence>
<feature type="transmembrane region" description="Helical" evidence="6">
    <location>
        <begin position="463"/>
        <end position="484"/>
    </location>
</feature>
<feature type="transmembrane region" description="Helical" evidence="6">
    <location>
        <begin position="119"/>
        <end position="138"/>
    </location>
</feature>
<feature type="transmembrane region" description="Helical" evidence="6">
    <location>
        <begin position="395"/>
        <end position="416"/>
    </location>
</feature>
<evidence type="ECO:0000256" key="1">
    <source>
        <dbReference type="ARBA" id="ARBA00004141"/>
    </source>
</evidence>
<feature type="transmembrane region" description="Helical" evidence="6">
    <location>
        <begin position="318"/>
        <end position="349"/>
    </location>
</feature>
<sequence length="497" mass="53172">MGFFSKLVRHKSVEQLQAEAGSSGDFRRVLGLWQLTAIGVGAIIGVGVFVLAGQQAAANAGPAVVLSFLVAGLGSGCAALAYAEFSGMIPVTGSAYTYSYAVLGELFAWIIGWDLLIEYALIVGVVAIGWSGYVQALLEQVVGVHLPAWAQGAYDPSHPENGKVFNVIAAAITLLIAWMLTVKTEWGARANTAIVTIKVIGVALVIGVGAFYVNPANWHPFIPAAITKDGLTHFGWGGVLAASSIVFFAVFGYDTLTTAAEESRNPQRDLPRAVLLSLAVSMVLYILVSLVLTGMVPYQQLAGPAPVDAAFKALGLDWVRGIISVAAIAGITSVMFAFMLGAARIWFALARDGLLPKWFAHVHPRYGTPARPTIILGVFTALVAGFLPIGEVAELVNIGTLAAFIIICGSVLLLRVRKPDLERRFRTPALWLVAPVGILFSLFLIIGWPWFSDGQFQLLGGLPMITIWRFIIWMALGLGVYFSYGMWHSKLARPDAS</sequence>
<name>A0ABW0QHK7_9GAMM</name>
<evidence type="ECO:0000256" key="5">
    <source>
        <dbReference type="ARBA" id="ARBA00023136"/>
    </source>
</evidence>
<dbReference type="Gene3D" id="1.20.1740.10">
    <property type="entry name" value="Amino acid/polyamine transporter I"/>
    <property type="match status" value="1"/>
</dbReference>
<proteinExistence type="predicted"/>
<dbReference type="Proteomes" id="UP001596114">
    <property type="component" value="Unassembled WGS sequence"/>
</dbReference>
<keyword evidence="3 6" id="KW-0812">Transmembrane</keyword>
<keyword evidence="8" id="KW-1185">Reference proteome</keyword>
<dbReference type="PIRSF" id="PIRSF006060">
    <property type="entry name" value="AA_transporter"/>
    <property type="match status" value="1"/>
</dbReference>
<evidence type="ECO:0000313" key="7">
    <source>
        <dbReference type="EMBL" id="MFC5524263.1"/>
    </source>
</evidence>
<dbReference type="PANTHER" id="PTHR43243:SF4">
    <property type="entry name" value="CATIONIC AMINO ACID TRANSPORTER 4"/>
    <property type="match status" value="1"/>
</dbReference>
<evidence type="ECO:0000256" key="3">
    <source>
        <dbReference type="ARBA" id="ARBA00022692"/>
    </source>
</evidence>
<accession>A0ABW0QHK7</accession>
<feature type="transmembrane region" description="Helical" evidence="6">
    <location>
        <begin position="32"/>
        <end position="52"/>
    </location>
</feature>
<protein>
    <submittedName>
        <fullName evidence="7">Amino acid permease</fullName>
    </submittedName>
</protein>
<evidence type="ECO:0000256" key="4">
    <source>
        <dbReference type="ARBA" id="ARBA00022989"/>
    </source>
</evidence>
<organism evidence="7 8">
    <name type="scientific">Rhodanobacter ginsengisoli</name>
    <dbReference type="NCBI Taxonomy" id="418646"/>
    <lineage>
        <taxon>Bacteria</taxon>
        <taxon>Pseudomonadati</taxon>
        <taxon>Pseudomonadota</taxon>
        <taxon>Gammaproteobacteria</taxon>
        <taxon>Lysobacterales</taxon>
        <taxon>Rhodanobacteraceae</taxon>
        <taxon>Rhodanobacter</taxon>
    </lineage>
</organism>
<feature type="transmembrane region" description="Helical" evidence="6">
    <location>
        <begin position="274"/>
        <end position="298"/>
    </location>
</feature>
<dbReference type="Pfam" id="PF13520">
    <property type="entry name" value="AA_permease_2"/>
    <property type="match status" value="1"/>
</dbReference>
<dbReference type="InterPro" id="IPR002293">
    <property type="entry name" value="AA/rel_permease1"/>
</dbReference>
<gene>
    <name evidence="7" type="ORF">ACFPPA_00760</name>
</gene>
<keyword evidence="4 6" id="KW-1133">Transmembrane helix</keyword>
<dbReference type="RefSeq" id="WP_377316298.1">
    <property type="nucleotide sequence ID" value="NZ_JBHSNF010000001.1"/>
</dbReference>
<feature type="transmembrane region" description="Helical" evidence="6">
    <location>
        <begin position="95"/>
        <end position="112"/>
    </location>
</feature>
<dbReference type="EMBL" id="JBHSNF010000001">
    <property type="protein sequence ID" value="MFC5524263.1"/>
    <property type="molecule type" value="Genomic_DNA"/>
</dbReference>
<dbReference type="PANTHER" id="PTHR43243">
    <property type="entry name" value="INNER MEMBRANE TRANSPORTER YGJI-RELATED"/>
    <property type="match status" value="1"/>
</dbReference>
<feature type="transmembrane region" description="Helical" evidence="6">
    <location>
        <begin position="64"/>
        <end position="83"/>
    </location>
</feature>
<feature type="transmembrane region" description="Helical" evidence="6">
    <location>
        <begin position="370"/>
        <end position="389"/>
    </location>
</feature>
<keyword evidence="2" id="KW-0813">Transport</keyword>
<comment type="caution">
    <text evidence="7">The sequence shown here is derived from an EMBL/GenBank/DDBJ whole genome shotgun (WGS) entry which is preliminary data.</text>
</comment>
<feature type="transmembrane region" description="Helical" evidence="6">
    <location>
        <begin position="233"/>
        <end position="253"/>
    </location>
</feature>
<comment type="subcellular location">
    <subcellularLocation>
        <location evidence="1">Membrane</location>
        <topology evidence="1">Multi-pass membrane protein</topology>
    </subcellularLocation>
</comment>
<evidence type="ECO:0000256" key="2">
    <source>
        <dbReference type="ARBA" id="ARBA00022448"/>
    </source>
</evidence>
<keyword evidence="5 6" id="KW-0472">Membrane</keyword>
<feature type="transmembrane region" description="Helical" evidence="6">
    <location>
        <begin position="193"/>
        <end position="213"/>
    </location>
</feature>
<reference evidence="8" key="1">
    <citation type="journal article" date="2019" name="Int. J. Syst. Evol. Microbiol.">
        <title>The Global Catalogue of Microorganisms (GCM) 10K type strain sequencing project: providing services to taxonomists for standard genome sequencing and annotation.</title>
        <authorList>
            <consortium name="The Broad Institute Genomics Platform"/>
            <consortium name="The Broad Institute Genome Sequencing Center for Infectious Disease"/>
            <person name="Wu L."/>
            <person name="Ma J."/>
        </authorList>
    </citation>
    <scope>NUCLEOTIDE SEQUENCE [LARGE SCALE GENOMIC DNA]</scope>
    <source>
        <strain evidence="8">CGMCC 1.16619</strain>
    </source>
</reference>
<feature type="transmembrane region" description="Helical" evidence="6">
    <location>
        <begin position="164"/>
        <end position="181"/>
    </location>
</feature>